<dbReference type="SUPFAM" id="SSF52833">
    <property type="entry name" value="Thioredoxin-like"/>
    <property type="match status" value="1"/>
</dbReference>
<feature type="transmembrane region" description="Helical" evidence="2">
    <location>
        <begin position="20"/>
        <end position="40"/>
    </location>
</feature>
<dbReference type="AlphaFoldDB" id="A0A2T7G4V8"/>
<keyword evidence="2" id="KW-0812">Transmembrane</keyword>
<evidence type="ECO:0000259" key="3">
    <source>
        <dbReference type="PROSITE" id="PS51352"/>
    </source>
</evidence>
<keyword evidence="5" id="KW-1185">Reference proteome</keyword>
<organism evidence="4 5">
    <name type="scientific">Pelagivirga sediminicola</name>
    <dbReference type="NCBI Taxonomy" id="2170575"/>
    <lineage>
        <taxon>Bacteria</taxon>
        <taxon>Pseudomonadati</taxon>
        <taxon>Pseudomonadota</taxon>
        <taxon>Alphaproteobacteria</taxon>
        <taxon>Rhodobacterales</taxon>
        <taxon>Paracoccaceae</taxon>
        <taxon>Pelagivirga</taxon>
    </lineage>
</organism>
<dbReference type="CDD" id="cd02966">
    <property type="entry name" value="TlpA_like_family"/>
    <property type="match status" value="1"/>
</dbReference>
<gene>
    <name evidence="4" type="ORF">DC366_13745</name>
</gene>
<dbReference type="GO" id="GO:0005886">
    <property type="term" value="C:plasma membrane"/>
    <property type="evidence" value="ECO:0007669"/>
    <property type="project" value="InterPro"/>
</dbReference>
<accession>A0A2T7G4V8</accession>
<protein>
    <recommendedName>
        <fullName evidence="3">Thioredoxin domain-containing protein</fullName>
    </recommendedName>
</protein>
<keyword evidence="1" id="KW-0676">Redox-active center</keyword>
<evidence type="ECO:0000256" key="2">
    <source>
        <dbReference type="SAM" id="Phobius"/>
    </source>
</evidence>
<feature type="transmembrane region" description="Helical" evidence="2">
    <location>
        <begin position="116"/>
        <end position="136"/>
    </location>
</feature>
<name>A0A2T7G4V8_9RHOB</name>
<keyword evidence="2" id="KW-0472">Membrane</keyword>
<proteinExistence type="predicted"/>
<evidence type="ECO:0000256" key="1">
    <source>
        <dbReference type="ARBA" id="ARBA00023284"/>
    </source>
</evidence>
<dbReference type="GO" id="GO:0042158">
    <property type="term" value="P:lipoprotein biosynthetic process"/>
    <property type="evidence" value="ECO:0007669"/>
    <property type="project" value="InterPro"/>
</dbReference>
<evidence type="ECO:0000313" key="4">
    <source>
        <dbReference type="EMBL" id="PVA09449.1"/>
    </source>
</evidence>
<dbReference type="Pfam" id="PF01790">
    <property type="entry name" value="LGT"/>
    <property type="match status" value="1"/>
</dbReference>
<keyword evidence="2" id="KW-1133">Transmembrane helix</keyword>
<feature type="transmembrane region" description="Helical" evidence="2">
    <location>
        <begin position="52"/>
        <end position="71"/>
    </location>
</feature>
<dbReference type="PROSITE" id="PS00194">
    <property type="entry name" value="THIOREDOXIN_1"/>
    <property type="match status" value="1"/>
</dbReference>
<dbReference type="OrthoDB" id="9799347at2"/>
<dbReference type="Gene3D" id="3.40.30.10">
    <property type="entry name" value="Glutaredoxin"/>
    <property type="match status" value="1"/>
</dbReference>
<dbReference type="PROSITE" id="PS51352">
    <property type="entry name" value="THIOREDOXIN_2"/>
    <property type="match status" value="1"/>
</dbReference>
<dbReference type="Proteomes" id="UP000244446">
    <property type="component" value="Unassembled WGS sequence"/>
</dbReference>
<comment type="caution">
    <text evidence="4">The sequence shown here is derived from an EMBL/GenBank/DDBJ whole genome shotgun (WGS) entry which is preliminary data.</text>
</comment>
<dbReference type="GO" id="GO:0008961">
    <property type="term" value="F:phosphatidylglycerol-prolipoprotein diacylglyceryl transferase activity"/>
    <property type="evidence" value="ECO:0007669"/>
    <property type="project" value="InterPro"/>
</dbReference>
<dbReference type="InterPro" id="IPR001640">
    <property type="entry name" value="Lgt"/>
</dbReference>
<dbReference type="GO" id="GO:0015036">
    <property type="term" value="F:disulfide oxidoreductase activity"/>
    <property type="evidence" value="ECO:0007669"/>
    <property type="project" value="UniProtKB-ARBA"/>
</dbReference>
<sequence length="269" mass="28974">MPRDTRRFRRFTMNDISLGPLVMDASRLAFVAAVVVFVLIADHWRPHAAHRWSFRVLIAWVIGARLGFVAANAGSFAANPWDVLKLWQGGFSLLVGTVAAALVIGVAALRTRRAALPLIAGAGGAAAVFLALGSVLTGAAPDRPTGTFEALRGPDIVLEDIDRPLVLNLWATWCPPCRREMPMMLDVAAQTEAVQFVFANQGESVAQIGRFLGAGGLGADHIVLDPANGADGHAGCRRSARDAGFRWRRHPCGRPYRRDIPRRAGARDA</sequence>
<dbReference type="InterPro" id="IPR036249">
    <property type="entry name" value="Thioredoxin-like_sf"/>
</dbReference>
<feature type="domain" description="Thioredoxin" evidence="3">
    <location>
        <begin position="134"/>
        <end position="269"/>
    </location>
</feature>
<evidence type="ECO:0000313" key="5">
    <source>
        <dbReference type="Proteomes" id="UP000244446"/>
    </source>
</evidence>
<feature type="transmembrane region" description="Helical" evidence="2">
    <location>
        <begin position="91"/>
        <end position="109"/>
    </location>
</feature>
<dbReference type="InterPro" id="IPR013766">
    <property type="entry name" value="Thioredoxin_domain"/>
</dbReference>
<reference evidence="4 5" key="1">
    <citation type="submission" date="2018-04" db="EMBL/GenBank/DDBJ databases">
        <title>Pelagivirga bohaiensis gen. nov., sp. nov., a bacterium isolated from the Bohai Sea.</title>
        <authorList>
            <person name="Ji X."/>
        </authorList>
    </citation>
    <scope>NUCLEOTIDE SEQUENCE [LARGE SCALE GENOMIC DNA]</scope>
    <source>
        <strain evidence="4 5">BH-SD19</strain>
    </source>
</reference>
<dbReference type="InterPro" id="IPR017937">
    <property type="entry name" value="Thioredoxin_CS"/>
</dbReference>
<dbReference type="EMBL" id="QCYH01000008">
    <property type="protein sequence ID" value="PVA09449.1"/>
    <property type="molecule type" value="Genomic_DNA"/>
</dbReference>